<sequence length="514" mass="57028">MDRRFGIYRSNYLNWQKHNDGYCLNKYSAIITEIEEKIDNFNKSHHKNFYQEWKKLNQIIKDRNDDIKDCIAKGHIRNNLYALDTIKRFSIRCPKPNASTCSNNPAPHVRESPSIKVTRFESSCPKGKDCNKETAAKREEKSKLQSGFSAGEPKKISSPSLHPKDQHEKHPTEKKTIDTRVISQVQPSTTHTANLIAEVQVSEDKVQRNSITSEPDEAQKKHLAVSEPSKAKVEETSPKEPSVPNVLNYESETGRSSGVLDPGKNNVQSKLPCNETFDGNLSCQQHISDQFLPRNDGNDEAVSSNIRDTTFMTAGVSLGEKPSDKDHVGASPKVADLVSVTSSEQPGEETVTESVSGDVSTINSAGSEIKNSSDGNFSNEDTDTQDFPNKILCAEGSSDKMLSSDAPCKAEIDSGLVADNGKKSDIFEKFLEAISNKDHIVQASAPMGIVMLLGLLFKYTPLWRVLTKKNRKKGAGIIEELNSVLQEPSIMDDERSIPFSYGAFEYSAFDQNVY</sequence>
<dbReference type="Proteomes" id="UP000779233">
    <property type="component" value="Unassembled WGS sequence"/>
</dbReference>
<evidence type="ECO:0000256" key="1">
    <source>
        <dbReference type="SAM" id="MobiDB-lite"/>
    </source>
</evidence>
<feature type="compositionally biased region" description="Basic and acidic residues" evidence="1">
    <location>
        <begin position="229"/>
        <end position="238"/>
    </location>
</feature>
<reference evidence="3" key="1">
    <citation type="submission" date="2021-09" db="EMBL/GenBank/DDBJ databases">
        <authorList>
            <consortium name="Pathogen Informatics"/>
        </authorList>
    </citation>
    <scope>NUCLEOTIDE SEQUENCE</scope>
    <source>
        <strain evidence="3">PvW1</strain>
    </source>
</reference>
<feature type="compositionally biased region" description="Basic and acidic residues" evidence="1">
    <location>
        <begin position="162"/>
        <end position="178"/>
    </location>
</feature>
<dbReference type="AlphaFoldDB" id="A0A8S4HLW7"/>
<feature type="compositionally biased region" description="Basic and acidic residues" evidence="1">
    <location>
        <begin position="126"/>
        <end position="143"/>
    </location>
</feature>
<feature type="compositionally biased region" description="Polar residues" evidence="1">
    <location>
        <begin position="352"/>
        <end position="379"/>
    </location>
</feature>
<evidence type="ECO:0000256" key="2">
    <source>
        <dbReference type="SAM" id="Phobius"/>
    </source>
</evidence>
<feature type="region of interest" description="Disordered" evidence="1">
    <location>
        <begin position="339"/>
        <end position="387"/>
    </location>
</feature>
<keyword evidence="2" id="KW-1133">Transmembrane helix</keyword>
<feature type="compositionally biased region" description="Polar residues" evidence="1">
    <location>
        <begin position="181"/>
        <end position="193"/>
    </location>
</feature>
<feature type="region of interest" description="Disordered" evidence="1">
    <location>
        <begin position="121"/>
        <end position="246"/>
    </location>
</feature>
<keyword evidence="2" id="KW-0812">Transmembrane</keyword>
<proteinExistence type="predicted"/>
<feature type="transmembrane region" description="Helical" evidence="2">
    <location>
        <begin position="443"/>
        <end position="463"/>
    </location>
</feature>
<gene>
    <name evidence="3" type="ORF">PVW1_000011500</name>
</gene>
<organism evidence="3 4">
    <name type="scientific">Plasmodium vivax</name>
    <name type="common">malaria parasite P. vivax</name>
    <dbReference type="NCBI Taxonomy" id="5855"/>
    <lineage>
        <taxon>Eukaryota</taxon>
        <taxon>Sar</taxon>
        <taxon>Alveolata</taxon>
        <taxon>Apicomplexa</taxon>
        <taxon>Aconoidasida</taxon>
        <taxon>Haemosporida</taxon>
        <taxon>Plasmodiidae</taxon>
        <taxon>Plasmodium</taxon>
        <taxon>Plasmodium (Plasmodium)</taxon>
    </lineage>
</organism>
<dbReference type="VEuPathDB" id="PlasmoDB:PVPAM_040005300"/>
<evidence type="ECO:0000313" key="3">
    <source>
        <dbReference type="EMBL" id="CAG9485377.1"/>
    </source>
</evidence>
<accession>A0A8S4HLW7</accession>
<protein>
    <submittedName>
        <fullName evidence="3">(malaria parasite P. vivax) hypothetical protein</fullName>
    </submittedName>
</protein>
<comment type="caution">
    <text evidence="3">The sequence shown here is derived from an EMBL/GenBank/DDBJ whole genome shotgun (WGS) entry which is preliminary data.</text>
</comment>
<keyword evidence="2" id="KW-0472">Membrane</keyword>
<evidence type="ECO:0000313" key="4">
    <source>
        <dbReference type="Proteomes" id="UP000779233"/>
    </source>
</evidence>
<name>A0A8S4HLW7_PLAVI</name>
<dbReference type="EMBL" id="CAJZCX010000017">
    <property type="protein sequence ID" value="CAG9485377.1"/>
    <property type="molecule type" value="Genomic_DNA"/>
</dbReference>